<evidence type="ECO:0000313" key="2">
    <source>
        <dbReference type="Proteomes" id="UP000577408"/>
    </source>
</evidence>
<dbReference type="EMBL" id="JABFED010000001">
    <property type="protein sequence ID" value="MBA1836628.1"/>
    <property type="molecule type" value="Genomic_DNA"/>
</dbReference>
<dbReference type="Gene3D" id="2.40.10.10">
    <property type="entry name" value="Trypsin-like serine proteases"/>
    <property type="match status" value="2"/>
</dbReference>
<protein>
    <recommendedName>
        <fullName evidence="3">Serine protease</fullName>
    </recommendedName>
</protein>
<dbReference type="RefSeq" id="WP_181191354.1">
    <property type="nucleotide sequence ID" value="NZ_JABFED010000001.1"/>
</dbReference>
<dbReference type="AlphaFoldDB" id="A0A7H0K9U3"/>
<reference evidence="1 2" key="1">
    <citation type="submission" date="2020-05" db="EMBL/GenBank/DDBJ databases">
        <title>Descriptions of Corynebacterium xxxx sp. nov., Corynebacterium yyyy sp. nov. and Corynebacterium zzzz sp. nov.</title>
        <authorList>
            <person name="Zhang G."/>
        </authorList>
    </citation>
    <scope>NUCLEOTIDE SEQUENCE [LARGE SCALE GENOMIC DNA]</scope>
    <source>
        <strain evidence="2">zg-913</strain>
    </source>
</reference>
<organism evidence="1 2">
    <name type="scientific">Corynebacterium wankanglinii</name>
    <dbReference type="NCBI Taxonomy" id="2735136"/>
    <lineage>
        <taxon>Bacteria</taxon>
        <taxon>Bacillati</taxon>
        <taxon>Actinomycetota</taxon>
        <taxon>Actinomycetes</taxon>
        <taxon>Mycobacteriales</taxon>
        <taxon>Corynebacteriaceae</taxon>
        <taxon>Corynebacterium</taxon>
    </lineage>
</organism>
<comment type="caution">
    <text evidence="1">The sequence shown here is derived from an EMBL/GenBank/DDBJ whole genome shotgun (WGS) entry which is preliminary data.</text>
</comment>
<dbReference type="Proteomes" id="UP000577408">
    <property type="component" value="Unassembled WGS sequence"/>
</dbReference>
<gene>
    <name evidence="1" type="ORF">HMA55_01670</name>
</gene>
<dbReference type="SUPFAM" id="SSF50494">
    <property type="entry name" value="Trypsin-like serine proteases"/>
    <property type="match status" value="1"/>
</dbReference>
<evidence type="ECO:0000313" key="1">
    <source>
        <dbReference type="EMBL" id="MBA1836628.1"/>
    </source>
</evidence>
<accession>A0A7H0K9U3</accession>
<dbReference type="InterPro" id="IPR009003">
    <property type="entry name" value="Peptidase_S1_PA"/>
</dbReference>
<dbReference type="InterPro" id="IPR043504">
    <property type="entry name" value="Peptidase_S1_PA_chymotrypsin"/>
</dbReference>
<keyword evidence="2" id="KW-1185">Reference proteome</keyword>
<sequence>MRFPMARRARAAAASLLLTAAAALGFAAPAQAVDVYSGDSIRVAYSDGARYGCTLNTVAHRGGQAYGVTAGHCLAPIGGAVPVAVYAADNRTLISGDLRDSGFEMWGDNTLGSPLRDVAWFPLNGGAAYGGAMRGGAVDIPFIGAVHPLSDAVQRINPTRRIAGYHPVTAVKPGQIVCKDGARTARTCGPVLKVNPETGELAVLIIALHGDSGGPVYTVNPDGSANIIGIASGTAFGVLLAVDGLLPLPAGLR</sequence>
<name>A0A7H0K9U3_9CORY</name>
<proteinExistence type="predicted"/>
<evidence type="ECO:0008006" key="3">
    <source>
        <dbReference type="Google" id="ProtNLM"/>
    </source>
</evidence>